<dbReference type="RefSeq" id="WP_113952169.1">
    <property type="nucleotide sequence ID" value="NZ_QNQU01000050.1"/>
</dbReference>
<gene>
    <name evidence="2" type="ORF">DRW42_28005</name>
</gene>
<organism evidence="2 3">
    <name type="scientific">Pedobacter miscanthi</name>
    <dbReference type="NCBI Taxonomy" id="2259170"/>
    <lineage>
        <taxon>Bacteria</taxon>
        <taxon>Pseudomonadati</taxon>
        <taxon>Bacteroidota</taxon>
        <taxon>Sphingobacteriia</taxon>
        <taxon>Sphingobacteriales</taxon>
        <taxon>Sphingobacteriaceae</taxon>
        <taxon>Pedobacter</taxon>
    </lineage>
</organism>
<dbReference type="AlphaFoldDB" id="A0A366KJQ5"/>
<dbReference type="EMBL" id="QNQU01000050">
    <property type="protein sequence ID" value="RBQ01926.1"/>
    <property type="molecule type" value="Genomic_DNA"/>
</dbReference>
<dbReference type="Proteomes" id="UP000252081">
    <property type="component" value="Unassembled WGS sequence"/>
</dbReference>
<dbReference type="Pfam" id="PF14903">
    <property type="entry name" value="WG_beta_rep"/>
    <property type="match status" value="2"/>
</dbReference>
<evidence type="ECO:0000256" key="1">
    <source>
        <dbReference type="SAM" id="Coils"/>
    </source>
</evidence>
<sequence>MINGLTGDFRIKKLLAIALLFLMVSCSRRNEELQKKVDDKIAELDSAIALSSVKISVEPIPEDELSTDIMAFKDRSNYKPSFFDSLKIETTNRFPNSFFFINYDEFKLVRLLGFDNFYFNNNPDRKPKFEIQKVIYADGTNENASTVILNKSDAKKMPYFENDKMINSELYFFQNNSRPIVGVEAKVITNFTNTKDYYLEKGQKIIKTDKGDIEIIEFNNNEFTFKVPATLAEKIEINALYKNGKYLTTKGSQSFEFTPQIKLLEELKKAKDKISEGKINSENELRKFLESESMQSSSKSNEFVTKSIYFSATISKIIVSIAQKDKSVESLHTYFIPKFKLDRYSETGYAICGDAKTAKKGIIDWNGKWLVKPVYHDISQQNFVKNYVQVALNENEFANALYWVDKKNRRLVKPNYELNSYTLQRDHPRLVIVGKPIRQADGGTIDQLGVADTETGKLVVPLEYDQITFSNQTIMCKRPNQKGIKIFNEKGTFISAQQKK</sequence>
<accession>A0A366KJQ5</accession>
<protein>
    <recommendedName>
        <fullName evidence="4">WG repeat-containing protein</fullName>
    </recommendedName>
</protein>
<evidence type="ECO:0008006" key="4">
    <source>
        <dbReference type="Google" id="ProtNLM"/>
    </source>
</evidence>
<comment type="caution">
    <text evidence="2">The sequence shown here is derived from an EMBL/GenBank/DDBJ whole genome shotgun (WGS) entry which is preliminary data.</text>
</comment>
<feature type="coiled-coil region" evidence="1">
    <location>
        <begin position="23"/>
        <end position="50"/>
    </location>
</feature>
<keyword evidence="3" id="KW-1185">Reference proteome</keyword>
<evidence type="ECO:0000313" key="3">
    <source>
        <dbReference type="Proteomes" id="UP000252081"/>
    </source>
</evidence>
<keyword evidence="1" id="KW-0175">Coiled coil</keyword>
<evidence type="ECO:0000313" key="2">
    <source>
        <dbReference type="EMBL" id="RBQ01926.1"/>
    </source>
</evidence>
<reference evidence="2 3" key="1">
    <citation type="submission" date="2018-07" db="EMBL/GenBank/DDBJ databases">
        <title>A draft genome of a endophytic bacteria, a new species of Pedobacter.</title>
        <authorList>
            <person name="Zhang Z.D."/>
            <person name="Chen Z.J."/>
        </authorList>
    </citation>
    <scope>NUCLEOTIDE SEQUENCE [LARGE SCALE GENOMIC DNA]</scope>
    <source>
        <strain evidence="2 3">RS10</strain>
    </source>
</reference>
<dbReference type="OrthoDB" id="744847at2"/>
<dbReference type="InterPro" id="IPR032774">
    <property type="entry name" value="WG_beta_rep"/>
</dbReference>
<proteinExistence type="predicted"/>
<name>A0A366KJQ5_9SPHI</name>